<organism evidence="6 7">
    <name type="scientific">Anaerotignum neopropionicum</name>
    <dbReference type="NCBI Taxonomy" id="36847"/>
    <lineage>
        <taxon>Bacteria</taxon>
        <taxon>Bacillati</taxon>
        <taxon>Bacillota</taxon>
        <taxon>Clostridia</taxon>
        <taxon>Lachnospirales</taxon>
        <taxon>Anaerotignaceae</taxon>
        <taxon>Anaerotignum</taxon>
    </lineage>
</organism>
<comment type="subcellular location">
    <subcellularLocation>
        <location evidence="1">Membrane</location>
        <topology evidence="1">Multi-pass membrane protein</topology>
    </subcellularLocation>
</comment>
<evidence type="ECO:0000256" key="2">
    <source>
        <dbReference type="ARBA" id="ARBA00022692"/>
    </source>
</evidence>
<comment type="caution">
    <text evidence="6">The sequence shown here is derived from an EMBL/GenBank/DDBJ whole genome shotgun (WGS) entry which is preliminary data.</text>
</comment>
<protein>
    <submittedName>
        <fullName evidence="6">Colicin V production protein</fullName>
    </submittedName>
</protein>
<keyword evidence="3 5" id="KW-1133">Transmembrane helix</keyword>
<feature type="transmembrane region" description="Helical" evidence="5">
    <location>
        <begin position="36"/>
        <end position="56"/>
    </location>
</feature>
<keyword evidence="7" id="KW-1185">Reference proteome</keyword>
<evidence type="ECO:0000313" key="6">
    <source>
        <dbReference type="EMBL" id="KXL51699.1"/>
    </source>
</evidence>
<feature type="transmembrane region" description="Helical" evidence="5">
    <location>
        <begin position="6"/>
        <end position="24"/>
    </location>
</feature>
<dbReference type="GO" id="GO:0016020">
    <property type="term" value="C:membrane"/>
    <property type="evidence" value="ECO:0007669"/>
    <property type="project" value="UniProtKB-SubCell"/>
</dbReference>
<gene>
    <name evidence="6" type="ORF">CLNEO_29040</name>
</gene>
<evidence type="ECO:0000313" key="7">
    <source>
        <dbReference type="Proteomes" id="UP000070539"/>
    </source>
</evidence>
<evidence type="ECO:0000256" key="4">
    <source>
        <dbReference type="ARBA" id="ARBA00023136"/>
    </source>
</evidence>
<reference evidence="6 7" key="1">
    <citation type="submission" date="2016-01" db="EMBL/GenBank/DDBJ databases">
        <title>Genome sequence of Clostridium neopropionicum X4, DSM-3847.</title>
        <authorList>
            <person name="Poehlein A."/>
            <person name="Beck M.H."/>
            <person name="Bengelsdorf F.R."/>
            <person name="Daniel R."/>
            <person name="Duerre P."/>
        </authorList>
    </citation>
    <scope>NUCLEOTIDE SEQUENCE [LARGE SCALE GENOMIC DNA]</scope>
    <source>
        <strain evidence="6 7">DSM-3847</strain>
    </source>
</reference>
<evidence type="ECO:0000256" key="3">
    <source>
        <dbReference type="ARBA" id="ARBA00022989"/>
    </source>
</evidence>
<dbReference type="AlphaFoldDB" id="A0A136WBJ3"/>
<dbReference type="OrthoDB" id="2083110at2"/>
<sequence>MEHMPLILDGVVILWIIGCAINGYRKGFVLEALSFLPMLAALVAVKFLTPVVGKLLRQTPFFGSLAKSIGNALQLDTALSNAAMHTQTEMIQNMQLPTFMKDALLENNNPVVYKLLNVDGIKDYISGFLANVCVNIVSVILVFVVVLIIARLLLKALNLVSKLPILNFFNRFSGMLVGGAKGVFWIWLIAIGMTFLQCYAKFQPIFSAMNQSVVALFLYENNILLYLILTIFN</sequence>
<dbReference type="Proteomes" id="UP000070539">
    <property type="component" value="Unassembled WGS sequence"/>
</dbReference>
<feature type="transmembrane region" description="Helical" evidence="5">
    <location>
        <begin position="175"/>
        <end position="196"/>
    </location>
</feature>
<dbReference type="Pfam" id="PF02674">
    <property type="entry name" value="Colicin_V"/>
    <property type="match status" value="2"/>
</dbReference>
<evidence type="ECO:0000256" key="1">
    <source>
        <dbReference type="ARBA" id="ARBA00004141"/>
    </source>
</evidence>
<dbReference type="EMBL" id="LRVM01000017">
    <property type="protein sequence ID" value="KXL51699.1"/>
    <property type="molecule type" value="Genomic_DNA"/>
</dbReference>
<keyword evidence="4 5" id="KW-0472">Membrane</keyword>
<keyword evidence="2 5" id="KW-0812">Transmembrane</keyword>
<evidence type="ECO:0000256" key="5">
    <source>
        <dbReference type="SAM" id="Phobius"/>
    </source>
</evidence>
<name>A0A136WBJ3_9FIRM</name>
<dbReference type="GO" id="GO:0009403">
    <property type="term" value="P:toxin biosynthetic process"/>
    <property type="evidence" value="ECO:0007669"/>
    <property type="project" value="InterPro"/>
</dbReference>
<feature type="transmembrane region" description="Helical" evidence="5">
    <location>
        <begin position="128"/>
        <end position="154"/>
    </location>
</feature>
<feature type="transmembrane region" description="Helical" evidence="5">
    <location>
        <begin position="208"/>
        <end position="232"/>
    </location>
</feature>
<dbReference type="InterPro" id="IPR003825">
    <property type="entry name" value="Colicin-V_CvpA"/>
</dbReference>
<accession>A0A136WBJ3</accession>
<dbReference type="STRING" id="36847.CLNEO_29040"/>
<dbReference type="RefSeq" id="WP_157723611.1">
    <property type="nucleotide sequence ID" value="NZ_LRVM01000017.1"/>
</dbReference>
<proteinExistence type="predicted"/>